<feature type="transmembrane region" description="Helical" evidence="1">
    <location>
        <begin position="55"/>
        <end position="78"/>
    </location>
</feature>
<protein>
    <submittedName>
        <fullName evidence="2">Uncharacterized protein</fullName>
    </submittedName>
</protein>
<feature type="transmembrane region" description="Helical" evidence="1">
    <location>
        <begin position="84"/>
        <end position="106"/>
    </location>
</feature>
<keyword evidence="3" id="KW-1185">Reference proteome</keyword>
<feature type="transmembrane region" description="Helical" evidence="1">
    <location>
        <begin position="16"/>
        <end position="35"/>
    </location>
</feature>
<accession>A0ABM5P1H8</accession>
<evidence type="ECO:0000256" key="1">
    <source>
        <dbReference type="SAM" id="Phobius"/>
    </source>
</evidence>
<proteinExistence type="predicted"/>
<dbReference type="Proteomes" id="UP000018745">
    <property type="component" value="Chromosome"/>
</dbReference>
<dbReference type="EMBL" id="CP006935">
    <property type="protein sequence ID" value="AHC40186.1"/>
    <property type="molecule type" value="Genomic_DNA"/>
</dbReference>
<reference evidence="2 3" key="1">
    <citation type="journal article" date="2014" name="Genome Announc.">
        <title>Complete Genome Sequence of Mycoplasma ovis Strain Michigan, a Hemoplasma of Sheep with Two Distinct 16S rRNA Genes.</title>
        <authorList>
            <person name="Deshuillers P.L."/>
            <person name="Santos A.P."/>
            <person name="do Nascimento N.C."/>
            <person name="Hampel J.A."/>
            <person name="Bergin I.L."/>
            <person name="Dyson M.C."/>
            <person name="Messick J.B."/>
        </authorList>
    </citation>
    <scope>NUCLEOTIDE SEQUENCE [LARGE SCALE GENOMIC DNA]</scope>
    <source>
        <strain evidence="2 3">Michigan</strain>
    </source>
</reference>
<keyword evidence="1" id="KW-1133">Transmembrane helix</keyword>
<sequence>MKSKSIISGWDCKESWATLSASTPIFLTFFFTYVYKSFKENAPCKECIKPTRMKYFQSGLLTSFILFSCYLFLWVVAFKTKSDAPMYVALGLVMFFGLVTIIYLSLYEFCVSFDVFYSKNKEQVVHNFLERVSGKKLKIIND</sequence>
<keyword evidence="1" id="KW-0472">Membrane</keyword>
<keyword evidence="1" id="KW-0812">Transmembrane</keyword>
<organism evidence="2 3">
    <name type="scientific">Mycoplasma ovis str. Michigan</name>
    <dbReference type="NCBI Taxonomy" id="1415773"/>
    <lineage>
        <taxon>Bacteria</taxon>
        <taxon>Bacillati</taxon>
        <taxon>Mycoplasmatota</taxon>
        <taxon>Mollicutes</taxon>
        <taxon>Mycoplasmataceae</taxon>
        <taxon>Mycoplasma</taxon>
    </lineage>
</organism>
<evidence type="ECO:0000313" key="3">
    <source>
        <dbReference type="Proteomes" id="UP000018745"/>
    </source>
</evidence>
<name>A0ABM5P1H8_9MOLU</name>
<evidence type="ECO:0000313" key="2">
    <source>
        <dbReference type="EMBL" id="AHC40186.1"/>
    </source>
</evidence>
<gene>
    <name evidence="2" type="ORF">OVS_01250</name>
</gene>